<dbReference type="EMBL" id="MLYV02000566">
    <property type="protein sequence ID" value="PSR83031.1"/>
    <property type="molecule type" value="Genomic_DNA"/>
</dbReference>
<evidence type="ECO:0000256" key="1">
    <source>
        <dbReference type="SAM" id="MobiDB-lite"/>
    </source>
</evidence>
<protein>
    <submittedName>
        <fullName evidence="2">Uncharacterized protein</fullName>
    </submittedName>
</protein>
<feature type="compositionally biased region" description="Low complexity" evidence="1">
    <location>
        <begin position="1"/>
        <end position="14"/>
    </location>
</feature>
<keyword evidence="3" id="KW-1185">Reference proteome</keyword>
<organism evidence="2 3">
    <name type="scientific">Hermanssonia centrifuga</name>
    <dbReference type="NCBI Taxonomy" id="98765"/>
    <lineage>
        <taxon>Eukaryota</taxon>
        <taxon>Fungi</taxon>
        <taxon>Dikarya</taxon>
        <taxon>Basidiomycota</taxon>
        <taxon>Agaricomycotina</taxon>
        <taxon>Agaricomycetes</taxon>
        <taxon>Polyporales</taxon>
        <taxon>Meruliaceae</taxon>
        <taxon>Hermanssonia</taxon>
    </lineage>
</organism>
<gene>
    <name evidence="2" type="ORF">PHLCEN_2v5835</name>
</gene>
<feature type="compositionally biased region" description="Basic and acidic residues" evidence="1">
    <location>
        <begin position="18"/>
        <end position="36"/>
    </location>
</feature>
<feature type="compositionally biased region" description="Polar residues" evidence="1">
    <location>
        <begin position="314"/>
        <end position="325"/>
    </location>
</feature>
<reference evidence="2 3" key="1">
    <citation type="submission" date="2018-02" db="EMBL/GenBank/DDBJ databases">
        <title>Genome sequence of the basidiomycete white-rot fungus Phlebia centrifuga.</title>
        <authorList>
            <person name="Granchi Z."/>
            <person name="Peng M."/>
            <person name="de Vries R.P."/>
            <person name="Hilden K."/>
            <person name="Makela M.R."/>
            <person name="Grigoriev I."/>
            <person name="Riley R."/>
        </authorList>
    </citation>
    <scope>NUCLEOTIDE SEQUENCE [LARGE SCALE GENOMIC DNA]</scope>
    <source>
        <strain evidence="2 3">FBCC195</strain>
    </source>
</reference>
<feature type="compositionally biased region" description="Low complexity" evidence="1">
    <location>
        <begin position="175"/>
        <end position="203"/>
    </location>
</feature>
<feature type="region of interest" description="Disordered" evidence="1">
    <location>
        <begin position="160"/>
        <end position="203"/>
    </location>
</feature>
<evidence type="ECO:0000313" key="3">
    <source>
        <dbReference type="Proteomes" id="UP000186601"/>
    </source>
</evidence>
<sequence>MSSSLSDTTSYDSLRASSRNEHRYRPYQIRGEKVHPADNGFSYEVPARGRLSNSHVLQVPEVTSENNGQIIGSGHAGVTAPKSAVAWPSNISDHFYSTPLPLSTSSSSSSLKDALVELPRPRPRFETSISERIPSSTQDPTSAEFSITLSNILSHSSLIERTPGSPLSAGVNTGTTSPTLSASPPSSTTTWSSAASPVTPATPSPSLQFSDVFNLSPHSKNISPSSSMDEVADEAQTLGVAIAAVESWSRLSQLDSGSSAGPDGNYSHGQDLSGYAANGMHVSYSASSLDMETPRAMHMFRFDGESGSPPGLTSHLTQTSSPLAS</sequence>
<dbReference type="AlphaFoldDB" id="A0A2R6P0Z3"/>
<comment type="caution">
    <text evidence="2">The sequence shown here is derived from an EMBL/GenBank/DDBJ whole genome shotgun (WGS) entry which is preliminary data.</text>
</comment>
<dbReference type="Proteomes" id="UP000186601">
    <property type="component" value="Unassembled WGS sequence"/>
</dbReference>
<name>A0A2R6P0Z3_9APHY</name>
<feature type="region of interest" description="Disordered" evidence="1">
    <location>
        <begin position="297"/>
        <end position="325"/>
    </location>
</feature>
<evidence type="ECO:0000313" key="2">
    <source>
        <dbReference type="EMBL" id="PSR83031.1"/>
    </source>
</evidence>
<accession>A0A2R6P0Z3</accession>
<proteinExistence type="predicted"/>
<feature type="region of interest" description="Disordered" evidence="1">
    <location>
        <begin position="1"/>
        <end position="41"/>
    </location>
</feature>